<reference evidence="5" key="1">
    <citation type="journal article" date="2019" name="Int. J. Syst. Evol. Microbiol.">
        <title>The Global Catalogue of Microorganisms (GCM) 10K type strain sequencing project: providing services to taxonomists for standard genome sequencing and annotation.</title>
        <authorList>
            <consortium name="The Broad Institute Genomics Platform"/>
            <consortium name="The Broad Institute Genome Sequencing Center for Infectious Disease"/>
            <person name="Wu L."/>
            <person name="Ma J."/>
        </authorList>
    </citation>
    <scope>NUCLEOTIDE SEQUENCE [LARGE SCALE GENOMIC DNA]</scope>
    <source>
        <strain evidence="5">TISTR 1827</strain>
    </source>
</reference>
<dbReference type="InterPro" id="IPR036388">
    <property type="entry name" value="WH-like_DNA-bd_sf"/>
</dbReference>
<feature type="domain" description="DprA winged helix" evidence="3">
    <location>
        <begin position="319"/>
        <end position="370"/>
    </location>
</feature>
<proteinExistence type="inferred from homology"/>
<sequence length="376" mass="41073">MRTYRSEARKRMMILLHETPGIGWLAIHRAIQAEMWTKPHASAEEWRRAGLLPKQAEAAAMRMREGSLEDLQSPYMRARRMGAAVLTPEDPQYPERLLHTPNPPWVLYALGRLELLNRPSIAVVGTRQPTSYGRNTALSLARKLSESGMTVVSGLARGIDSYAHEGALKAVGSTIAVLASPIDVCYPSNNYSLYRKIAEEGLLLSETPIGTAVHPGMFPLRNRIIAGLTLGTVVVEAASRSGSLITAKDAVEMNRNVYAVPGPITSSKSAGANELIERGEGKITLGVEQILQDFAYLREELAAITGRREQAAGGDCTVELSAEEAKVLKLLRDEPLTLEELQGLTSIPFGLLNTLLINLCIKRKIEQLPGSIYTVL</sequence>
<dbReference type="Gene3D" id="3.40.50.450">
    <property type="match status" value="1"/>
</dbReference>
<dbReference type="Pfam" id="PF02481">
    <property type="entry name" value="DNA_processg_A"/>
    <property type="match status" value="1"/>
</dbReference>
<dbReference type="EMBL" id="JBHUMY010000012">
    <property type="protein sequence ID" value="MFD2660961.1"/>
    <property type="molecule type" value="Genomic_DNA"/>
</dbReference>
<dbReference type="Gene3D" id="1.10.10.10">
    <property type="entry name" value="Winged helix-like DNA-binding domain superfamily/Winged helix DNA-binding domain"/>
    <property type="match status" value="1"/>
</dbReference>
<organism evidence="4 5">
    <name type="scientific">Paenibacillus thailandensis</name>
    <dbReference type="NCBI Taxonomy" id="393250"/>
    <lineage>
        <taxon>Bacteria</taxon>
        <taxon>Bacillati</taxon>
        <taxon>Bacillota</taxon>
        <taxon>Bacilli</taxon>
        <taxon>Bacillales</taxon>
        <taxon>Paenibacillaceae</taxon>
        <taxon>Paenibacillus</taxon>
    </lineage>
</organism>
<dbReference type="PANTHER" id="PTHR43022">
    <property type="entry name" value="PROTEIN SMF"/>
    <property type="match status" value="1"/>
</dbReference>
<gene>
    <name evidence="4" type="primary">dprA</name>
    <name evidence="4" type="ORF">ACFSW5_11945</name>
</gene>
<dbReference type="PANTHER" id="PTHR43022:SF1">
    <property type="entry name" value="PROTEIN SMF"/>
    <property type="match status" value="1"/>
</dbReference>
<dbReference type="InterPro" id="IPR057666">
    <property type="entry name" value="DrpA_SLOG"/>
</dbReference>
<dbReference type="InterPro" id="IPR041614">
    <property type="entry name" value="DprA_WH"/>
</dbReference>
<comment type="similarity">
    <text evidence="1">Belongs to the DprA/Smf family.</text>
</comment>
<dbReference type="Proteomes" id="UP001597493">
    <property type="component" value="Unassembled WGS sequence"/>
</dbReference>
<dbReference type="SUPFAM" id="SSF102405">
    <property type="entry name" value="MCP/YpsA-like"/>
    <property type="match status" value="1"/>
</dbReference>
<dbReference type="InterPro" id="IPR003488">
    <property type="entry name" value="DprA"/>
</dbReference>
<evidence type="ECO:0000259" key="2">
    <source>
        <dbReference type="Pfam" id="PF02481"/>
    </source>
</evidence>
<name>A0ABW5QWZ9_9BACL</name>
<dbReference type="NCBIfam" id="TIGR00732">
    <property type="entry name" value="dprA"/>
    <property type="match status" value="1"/>
</dbReference>
<dbReference type="RefSeq" id="WP_379273160.1">
    <property type="nucleotide sequence ID" value="NZ_JBHUGT010000002.1"/>
</dbReference>
<comment type="caution">
    <text evidence="4">The sequence shown here is derived from an EMBL/GenBank/DDBJ whole genome shotgun (WGS) entry which is preliminary data.</text>
</comment>
<evidence type="ECO:0000259" key="3">
    <source>
        <dbReference type="Pfam" id="PF17782"/>
    </source>
</evidence>
<feature type="domain" description="Smf/DprA SLOG" evidence="2">
    <location>
        <begin position="85"/>
        <end position="294"/>
    </location>
</feature>
<keyword evidence="5" id="KW-1185">Reference proteome</keyword>
<dbReference type="Pfam" id="PF17782">
    <property type="entry name" value="WHD_DprA"/>
    <property type="match status" value="1"/>
</dbReference>
<evidence type="ECO:0000256" key="1">
    <source>
        <dbReference type="ARBA" id="ARBA00006525"/>
    </source>
</evidence>
<protein>
    <submittedName>
        <fullName evidence="4">DNA-processing protein DprA</fullName>
    </submittedName>
</protein>
<evidence type="ECO:0000313" key="4">
    <source>
        <dbReference type="EMBL" id="MFD2660961.1"/>
    </source>
</evidence>
<evidence type="ECO:0000313" key="5">
    <source>
        <dbReference type="Proteomes" id="UP001597493"/>
    </source>
</evidence>
<accession>A0ABW5QWZ9</accession>